<keyword evidence="2" id="KW-1185">Reference proteome</keyword>
<dbReference type="RefSeq" id="XP_022111268.1">
    <property type="nucleotide sequence ID" value="XM_022255576.1"/>
</dbReference>
<name>A0A8B8A0I4_ACAPL</name>
<reference evidence="3" key="1">
    <citation type="submission" date="2025-08" db="UniProtKB">
        <authorList>
            <consortium name="RefSeq"/>
        </authorList>
    </citation>
    <scope>IDENTIFICATION</scope>
</reference>
<evidence type="ECO:0000256" key="1">
    <source>
        <dbReference type="SAM" id="SignalP"/>
    </source>
</evidence>
<evidence type="ECO:0000313" key="3">
    <source>
        <dbReference type="RefSeq" id="XP_022111268.1"/>
    </source>
</evidence>
<dbReference type="Proteomes" id="UP000694845">
    <property type="component" value="Unplaced"/>
</dbReference>
<gene>
    <name evidence="3" type="primary">LOC110990532</name>
</gene>
<dbReference type="GeneID" id="110990532"/>
<feature type="chain" id="PRO_5034655668" evidence="1">
    <location>
        <begin position="20"/>
        <end position="139"/>
    </location>
</feature>
<evidence type="ECO:0000313" key="2">
    <source>
        <dbReference type="Proteomes" id="UP000694845"/>
    </source>
</evidence>
<dbReference type="KEGG" id="aplc:110990532"/>
<protein>
    <submittedName>
        <fullName evidence="3">Uncharacterized protein LOC110990532</fullName>
    </submittedName>
</protein>
<sequence>MPEWLQLVVILALAYQIKAMHCVIGQEPDPASHGRYRWVIPVLDPCRCTEVQIGGMNTLAPHRPFEVVYFDTFLQSSNPVEIRKWFNCTDLPVSCRSYMELGRSHGDGFYKISPPCGSPTEEPLEVCKYASELFSSADQ</sequence>
<keyword evidence="1" id="KW-0732">Signal</keyword>
<feature type="signal peptide" evidence="1">
    <location>
        <begin position="1"/>
        <end position="19"/>
    </location>
</feature>
<proteinExistence type="predicted"/>
<dbReference type="OMA" id="CECTEMR"/>
<accession>A0A8B8A0I4</accession>
<dbReference type="AlphaFoldDB" id="A0A8B8A0I4"/>
<organism evidence="2 3">
    <name type="scientific">Acanthaster planci</name>
    <name type="common">Crown-of-thorns starfish</name>
    <dbReference type="NCBI Taxonomy" id="133434"/>
    <lineage>
        <taxon>Eukaryota</taxon>
        <taxon>Metazoa</taxon>
        <taxon>Echinodermata</taxon>
        <taxon>Eleutherozoa</taxon>
        <taxon>Asterozoa</taxon>
        <taxon>Asteroidea</taxon>
        <taxon>Valvatacea</taxon>
        <taxon>Valvatida</taxon>
        <taxon>Acanthasteridae</taxon>
        <taxon>Acanthaster</taxon>
    </lineage>
</organism>